<dbReference type="GO" id="GO:0042597">
    <property type="term" value="C:periplasmic space"/>
    <property type="evidence" value="ECO:0007669"/>
    <property type="project" value="UniProtKB-ARBA"/>
</dbReference>
<evidence type="ECO:0000256" key="4">
    <source>
        <dbReference type="SAM" id="SignalP"/>
    </source>
</evidence>
<dbReference type="OrthoDB" id="9764591at2"/>
<dbReference type="Gene3D" id="3.90.76.10">
    <property type="entry name" value="Dipeptide-binding Protein, Domain 1"/>
    <property type="match status" value="1"/>
</dbReference>
<keyword evidence="3 4" id="KW-0732">Signal</keyword>
<dbReference type="Proteomes" id="UP000272474">
    <property type="component" value="Unassembled WGS sequence"/>
</dbReference>
<name>A0A3A9YYZ1_9ACTN</name>
<dbReference type="AlphaFoldDB" id="A0A3A9YYZ1"/>
<dbReference type="EMBL" id="RBAL01000008">
    <property type="protein sequence ID" value="RKN41268.1"/>
    <property type="molecule type" value="Genomic_DNA"/>
</dbReference>
<evidence type="ECO:0000313" key="7">
    <source>
        <dbReference type="Proteomes" id="UP000272474"/>
    </source>
</evidence>
<dbReference type="GO" id="GO:0043190">
    <property type="term" value="C:ATP-binding cassette (ABC) transporter complex"/>
    <property type="evidence" value="ECO:0007669"/>
    <property type="project" value="InterPro"/>
</dbReference>
<dbReference type="PANTHER" id="PTHR30290:SF82">
    <property type="entry name" value="ABC-TYPE DIPEPTIDE_OLIGOPEPTIDE TRANSPORT SYSTEM, PERIPLASMIC COMPONENT"/>
    <property type="match status" value="1"/>
</dbReference>
<accession>A0A3A9YYZ1</accession>
<dbReference type="InterPro" id="IPR023765">
    <property type="entry name" value="SBP_5_CS"/>
</dbReference>
<dbReference type="InterPro" id="IPR000914">
    <property type="entry name" value="SBP_5_dom"/>
</dbReference>
<comment type="subcellular location">
    <subcellularLocation>
        <location evidence="1">Cell membrane</location>
        <topology evidence="1">Lipid-anchor</topology>
    </subcellularLocation>
</comment>
<dbReference type="GO" id="GO:1904680">
    <property type="term" value="F:peptide transmembrane transporter activity"/>
    <property type="evidence" value="ECO:0007669"/>
    <property type="project" value="TreeGrafter"/>
</dbReference>
<dbReference type="PROSITE" id="PS01040">
    <property type="entry name" value="SBP_BACTERIAL_5"/>
    <property type="match status" value="1"/>
</dbReference>
<evidence type="ECO:0000256" key="2">
    <source>
        <dbReference type="ARBA" id="ARBA00005695"/>
    </source>
</evidence>
<protein>
    <submittedName>
        <fullName evidence="6">ABC transporter substrate-binding protein</fullName>
    </submittedName>
</protein>
<keyword evidence="7" id="KW-1185">Reference proteome</keyword>
<dbReference type="PIRSF" id="PIRSF002741">
    <property type="entry name" value="MppA"/>
    <property type="match status" value="1"/>
</dbReference>
<evidence type="ECO:0000313" key="6">
    <source>
        <dbReference type="EMBL" id="RKN41268.1"/>
    </source>
</evidence>
<dbReference type="PROSITE" id="PS51257">
    <property type="entry name" value="PROKAR_LIPOPROTEIN"/>
    <property type="match status" value="1"/>
</dbReference>
<comment type="similarity">
    <text evidence="2">Belongs to the bacterial solute-binding protein 5 family.</text>
</comment>
<comment type="caution">
    <text evidence="6">The sequence shown here is derived from an EMBL/GenBank/DDBJ whole genome shotgun (WGS) entry which is preliminary data.</text>
</comment>
<dbReference type="CDD" id="cd08509">
    <property type="entry name" value="PBP2_TmCBP_oligosaccharides_like"/>
    <property type="match status" value="1"/>
</dbReference>
<feature type="domain" description="Solute-binding protein family 5" evidence="5">
    <location>
        <begin position="84"/>
        <end position="456"/>
    </location>
</feature>
<evidence type="ECO:0000259" key="5">
    <source>
        <dbReference type="Pfam" id="PF00496"/>
    </source>
</evidence>
<feature type="signal peptide" evidence="4">
    <location>
        <begin position="1"/>
        <end position="24"/>
    </location>
</feature>
<dbReference type="Gene3D" id="3.10.105.10">
    <property type="entry name" value="Dipeptide-binding Protein, Domain 3"/>
    <property type="match status" value="1"/>
</dbReference>
<dbReference type="Pfam" id="PF00496">
    <property type="entry name" value="SBP_bac_5"/>
    <property type="match status" value="1"/>
</dbReference>
<dbReference type="InterPro" id="IPR030678">
    <property type="entry name" value="Peptide/Ni-bd"/>
</dbReference>
<evidence type="ECO:0000256" key="1">
    <source>
        <dbReference type="ARBA" id="ARBA00004193"/>
    </source>
</evidence>
<dbReference type="InterPro" id="IPR039424">
    <property type="entry name" value="SBP_5"/>
</dbReference>
<feature type="chain" id="PRO_5017476581" evidence="4">
    <location>
        <begin position="25"/>
        <end position="561"/>
    </location>
</feature>
<dbReference type="PANTHER" id="PTHR30290">
    <property type="entry name" value="PERIPLASMIC BINDING COMPONENT OF ABC TRANSPORTER"/>
    <property type="match status" value="1"/>
</dbReference>
<proteinExistence type="inferred from homology"/>
<dbReference type="SUPFAM" id="SSF53850">
    <property type="entry name" value="Periplasmic binding protein-like II"/>
    <property type="match status" value="1"/>
</dbReference>
<sequence length="561" mass="61074">MSLHVRWRRARTAAIGAVAVGLLAAGCGDSGGGSSTPDDTLVAYNGQSGDYQAIFNPYSPNPVEGAGSIFEPLFFYNTVRADDPKPLLGTAYEWNNDGTELSITLRDGVKWSDGEPFSADDVKFTFDMIVANEAMNAVGFEGETTVVDDTHVTITFDAPSYMDGPQLLGKTWIVPKHIWEGIEDPVTDQISEPVGTGPYTLGSFKPQAFTLTANENYWGDQPELKNIQYVALSGNQASADALSAGEIDWQTGPVPDIANVERDYPGYKAITVPMNQMVLDTCSNPDLGCEGPQTDPAVRHAIYYAMDRTQLNSLAFQNTASEMSPGFALPERDAAYLSADLNDRTAPMSPDVEQAQSILEEAGWTRGSDGIYAKDGQKLSLSVVVVAGWNDYITALQTMTEQLKDAGIELNVQQVANQEMSDARSTGNYQLLIDSLWQGPSPDPYYLYSYFFSSNTTAEVGGNANPNWSRYSNPDVDAALEAIAGMDPADTEARQPYYDQIQAQIEEDMPYIPIMTGGTTSEFNADKFDGWPTDVNLYAFPAVWSRPDQAQIFASLSPRGE</sequence>
<organism evidence="6 7">
    <name type="scientific">Streptomyces hoynatensis</name>
    <dbReference type="NCBI Taxonomy" id="1141874"/>
    <lineage>
        <taxon>Bacteria</taxon>
        <taxon>Bacillati</taxon>
        <taxon>Actinomycetota</taxon>
        <taxon>Actinomycetes</taxon>
        <taxon>Kitasatosporales</taxon>
        <taxon>Streptomycetaceae</taxon>
        <taxon>Streptomyces</taxon>
    </lineage>
</organism>
<evidence type="ECO:0000256" key="3">
    <source>
        <dbReference type="ARBA" id="ARBA00022729"/>
    </source>
</evidence>
<dbReference type="Gene3D" id="3.40.190.10">
    <property type="entry name" value="Periplasmic binding protein-like II"/>
    <property type="match status" value="1"/>
</dbReference>
<dbReference type="GO" id="GO:0015833">
    <property type="term" value="P:peptide transport"/>
    <property type="evidence" value="ECO:0007669"/>
    <property type="project" value="TreeGrafter"/>
</dbReference>
<gene>
    <name evidence="6" type="ORF">D7294_16215</name>
</gene>
<reference evidence="6 7" key="1">
    <citation type="journal article" date="2014" name="Int. J. Syst. Evol. Microbiol.">
        <title>Streptomyces hoynatensis sp. nov., isolated from deep marine sediment.</title>
        <authorList>
            <person name="Veyisoglu A."/>
            <person name="Sahin N."/>
        </authorList>
    </citation>
    <scope>NUCLEOTIDE SEQUENCE [LARGE SCALE GENOMIC DNA]</scope>
    <source>
        <strain evidence="6 7">KCTC 29097</strain>
    </source>
</reference>